<evidence type="ECO:0000313" key="10">
    <source>
        <dbReference type="Ensembl" id="ENSDCDP00010040855.1"/>
    </source>
</evidence>
<protein>
    <recommendedName>
        <fullName evidence="7">Chromogranin-A</fullName>
    </recommendedName>
</protein>
<feature type="signal peptide" evidence="9">
    <location>
        <begin position="1"/>
        <end position="18"/>
    </location>
</feature>
<feature type="compositionally biased region" description="Basic and acidic residues" evidence="8">
    <location>
        <begin position="271"/>
        <end position="292"/>
    </location>
</feature>
<dbReference type="InterPro" id="IPR018054">
    <property type="entry name" value="Chromogranin_CS"/>
</dbReference>
<dbReference type="GO" id="GO:0030133">
    <property type="term" value="C:transport vesicle"/>
    <property type="evidence" value="ECO:0007669"/>
    <property type="project" value="UniProtKB-SubCell"/>
</dbReference>
<evidence type="ECO:0000256" key="2">
    <source>
        <dbReference type="ARBA" id="ARBA00004613"/>
    </source>
</evidence>
<feature type="compositionally biased region" description="Polar residues" evidence="8">
    <location>
        <begin position="155"/>
        <end position="164"/>
    </location>
</feature>
<dbReference type="InterPro" id="IPR001819">
    <property type="entry name" value="Chromogranin_AB"/>
</dbReference>
<reference evidence="10" key="2">
    <citation type="submission" date="2025-08" db="UniProtKB">
        <authorList>
            <consortium name="Ensembl"/>
        </authorList>
    </citation>
    <scope>IDENTIFICATION</scope>
</reference>
<keyword evidence="9" id="KW-0732">Signal</keyword>
<dbReference type="Proteomes" id="UP000694580">
    <property type="component" value="Chromosome 14"/>
</dbReference>
<evidence type="ECO:0000256" key="1">
    <source>
        <dbReference type="ARBA" id="ARBA00004398"/>
    </source>
</evidence>
<reference evidence="10 11" key="1">
    <citation type="submission" date="2020-06" db="EMBL/GenBank/DDBJ databases">
        <authorList>
            <consortium name="Wellcome Sanger Institute Data Sharing"/>
        </authorList>
    </citation>
    <scope>NUCLEOTIDE SEQUENCE [LARGE SCALE GENOMIC DNA]</scope>
</reference>
<keyword evidence="11" id="KW-1185">Reference proteome</keyword>
<dbReference type="GO" id="GO:0046676">
    <property type="term" value="P:negative regulation of insulin secretion"/>
    <property type="evidence" value="ECO:0007669"/>
    <property type="project" value="TreeGrafter"/>
</dbReference>
<feature type="region of interest" description="Disordered" evidence="8">
    <location>
        <begin position="128"/>
        <end position="292"/>
    </location>
</feature>
<evidence type="ECO:0000256" key="3">
    <source>
        <dbReference type="ARBA" id="ARBA00005723"/>
    </source>
</evidence>
<evidence type="ECO:0000256" key="9">
    <source>
        <dbReference type="SAM" id="SignalP"/>
    </source>
</evidence>
<dbReference type="GO" id="GO:0005615">
    <property type="term" value="C:extracellular space"/>
    <property type="evidence" value="ECO:0007669"/>
    <property type="project" value="TreeGrafter"/>
</dbReference>
<keyword evidence="4" id="KW-0964">Secreted</keyword>
<evidence type="ECO:0000256" key="4">
    <source>
        <dbReference type="ARBA" id="ARBA00022525"/>
    </source>
</evidence>
<feature type="chain" id="PRO_5044310772" description="Chromogranin-A" evidence="9">
    <location>
        <begin position="19"/>
        <end position="314"/>
    </location>
</feature>
<dbReference type="Ensembl" id="ENSDCDT00010050761.1">
    <property type="protein sequence ID" value="ENSDCDP00010040855.1"/>
    <property type="gene ID" value="ENSDCDG00010026009.1"/>
</dbReference>
<proteinExistence type="inferred from homology"/>
<evidence type="ECO:0000256" key="7">
    <source>
        <dbReference type="ARBA" id="ARBA00040787"/>
    </source>
</evidence>
<gene>
    <name evidence="10" type="primary">CHGA</name>
</gene>
<dbReference type="Pfam" id="PF01271">
    <property type="entry name" value="Granin"/>
    <property type="match status" value="2"/>
</dbReference>
<dbReference type="PROSITE" id="PS00422">
    <property type="entry name" value="GRANINS_1"/>
    <property type="match status" value="1"/>
</dbReference>
<reference evidence="10" key="3">
    <citation type="submission" date="2025-09" db="UniProtKB">
        <authorList>
            <consortium name="Ensembl"/>
        </authorList>
    </citation>
    <scope>IDENTIFICATION</scope>
</reference>
<dbReference type="GO" id="GO:0042742">
    <property type="term" value="P:defense response to bacterium"/>
    <property type="evidence" value="ECO:0007669"/>
    <property type="project" value="TreeGrafter"/>
</dbReference>
<dbReference type="GeneTree" id="ENSGT00940000154206"/>
<feature type="compositionally biased region" description="Basic and acidic residues" evidence="8">
    <location>
        <begin position="136"/>
        <end position="154"/>
    </location>
</feature>
<evidence type="ECO:0000256" key="6">
    <source>
        <dbReference type="ARBA" id="ARBA00023329"/>
    </source>
</evidence>
<dbReference type="GO" id="GO:0033604">
    <property type="term" value="P:negative regulation of catecholamine secretion"/>
    <property type="evidence" value="ECO:0007669"/>
    <property type="project" value="TreeGrafter"/>
</dbReference>
<evidence type="ECO:0000256" key="8">
    <source>
        <dbReference type="SAM" id="MobiDB-lite"/>
    </source>
</evidence>
<dbReference type="AlphaFoldDB" id="A0AAY4D5N5"/>
<dbReference type="PANTHER" id="PTHR10583:SF1">
    <property type="entry name" value="CHROMOGRANIN-A"/>
    <property type="match status" value="1"/>
</dbReference>
<evidence type="ECO:0000313" key="11">
    <source>
        <dbReference type="Proteomes" id="UP000694580"/>
    </source>
</evidence>
<name>A0AAY4D5N5_9TELE</name>
<keyword evidence="5" id="KW-1015">Disulfide bond</keyword>
<accession>A0AAY4D5N5</accession>
<evidence type="ECO:0000256" key="5">
    <source>
        <dbReference type="ARBA" id="ARBA00023157"/>
    </source>
</evidence>
<sequence length="314" mass="35452">MAARGCLLLAALLHSGARHPWSVQVMKCIVEVMADVLSRPRPLPVSQQCLETLRSDERLVSVLRHRNFLRELQDIAVEGEERVEMQFGVAHRNTTHFCPNETDHSMLSAVERPGETPSQAVKRGQELEGVAADGESQEHNDIIREREEYDERNPSNHISDSMNQSEEELEKGGAHHEKGRVTCAPQNRRSPEEEKGGNEGGEEVGVRRTPSAEGEEQKKNMEEEADAKHWMRVGEKRAEEAEEASHHSKEALSPGHENSEEQELQMMVQRHPKDQREEEGSASRKAEDHEIESLAAIESELENVAQKLHELRKG</sequence>
<comment type="similarity">
    <text evidence="3">Belongs to the chromogranin/secretogranin protein family.</text>
</comment>
<dbReference type="InterPro" id="IPR001990">
    <property type="entry name" value="Granin"/>
</dbReference>
<keyword evidence="6" id="KW-0968">Cytoplasmic vesicle</keyword>
<dbReference type="GO" id="GO:0086030">
    <property type="term" value="P:adenylate cyclase-activating adrenergic receptor signaling pathway involved in cardiac muscle relaxation"/>
    <property type="evidence" value="ECO:0007669"/>
    <property type="project" value="TreeGrafter"/>
</dbReference>
<feature type="compositionally biased region" description="Basic and acidic residues" evidence="8">
    <location>
        <begin position="170"/>
        <end position="180"/>
    </location>
</feature>
<comment type="subcellular location">
    <subcellularLocation>
        <location evidence="1">Cytoplasmic vesicle</location>
        <location evidence="1">Secretory vesicle</location>
    </subcellularLocation>
    <subcellularLocation>
        <location evidence="2">Secreted</location>
    </subcellularLocation>
</comment>
<dbReference type="GO" id="GO:0042583">
    <property type="term" value="C:chromaffin granule"/>
    <property type="evidence" value="ECO:0007669"/>
    <property type="project" value="TreeGrafter"/>
</dbReference>
<feature type="compositionally biased region" description="Basic and acidic residues" evidence="8">
    <location>
        <begin position="215"/>
        <end position="250"/>
    </location>
</feature>
<dbReference type="PANTHER" id="PTHR10583">
    <property type="entry name" value="CHROMOGRANIN"/>
    <property type="match status" value="1"/>
</dbReference>
<organism evidence="10 11">
    <name type="scientific">Denticeps clupeoides</name>
    <name type="common">denticle herring</name>
    <dbReference type="NCBI Taxonomy" id="299321"/>
    <lineage>
        <taxon>Eukaryota</taxon>
        <taxon>Metazoa</taxon>
        <taxon>Chordata</taxon>
        <taxon>Craniata</taxon>
        <taxon>Vertebrata</taxon>
        <taxon>Euteleostomi</taxon>
        <taxon>Actinopterygii</taxon>
        <taxon>Neopterygii</taxon>
        <taxon>Teleostei</taxon>
        <taxon>Clupei</taxon>
        <taxon>Clupeiformes</taxon>
        <taxon>Denticipitoidei</taxon>
        <taxon>Denticipitidae</taxon>
        <taxon>Denticeps</taxon>
    </lineage>
</organism>